<dbReference type="CDD" id="cd01647">
    <property type="entry name" value="RT_LTR"/>
    <property type="match status" value="1"/>
</dbReference>
<proteinExistence type="predicted"/>
<dbReference type="GO" id="GO:0003964">
    <property type="term" value="F:RNA-directed DNA polymerase activity"/>
    <property type="evidence" value="ECO:0007669"/>
    <property type="project" value="UniProtKB-KW"/>
</dbReference>
<dbReference type="InterPro" id="IPR036397">
    <property type="entry name" value="RNaseH_sf"/>
</dbReference>
<reference evidence="9" key="1">
    <citation type="submission" date="2018-05" db="EMBL/GenBank/DDBJ databases">
        <title>Effector identification in a new, highly contiguous assembly of the strawberry crown rot pathogen Phytophthora cactorum.</title>
        <authorList>
            <person name="Armitage A.D."/>
            <person name="Nellist C.F."/>
            <person name="Bates H."/>
            <person name="Vickerstaff R.J."/>
            <person name="Harrison R.J."/>
        </authorList>
    </citation>
    <scope>NUCLEOTIDE SEQUENCE</scope>
    <source>
        <strain evidence="9">P421</strain>
    </source>
</reference>
<evidence type="ECO:0000259" key="7">
    <source>
        <dbReference type="PROSITE" id="PS50878"/>
    </source>
</evidence>
<evidence type="ECO:0000256" key="2">
    <source>
        <dbReference type="ARBA" id="ARBA00022695"/>
    </source>
</evidence>
<dbReference type="AlphaFoldDB" id="A0A8T1H1L1"/>
<name>A0A8T1H1L1_9STRA</name>
<dbReference type="Pfam" id="PF17921">
    <property type="entry name" value="Integrase_H2C2"/>
    <property type="match status" value="1"/>
</dbReference>
<dbReference type="CDD" id="cd09274">
    <property type="entry name" value="RNase_HI_RT_Ty3"/>
    <property type="match status" value="1"/>
</dbReference>
<dbReference type="Gene3D" id="3.30.70.270">
    <property type="match status" value="2"/>
</dbReference>
<feature type="domain" description="Reverse transcriptase" evidence="7">
    <location>
        <begin position="1"/>
        <end position="94"/>
    </location>
</feature>
<keyword evidence="6" id="KW-0695">RNA-directed DNA polymerase</keyword>
<dbReference type="Gene3D" id="1.10.340.70">
    <property type="match status" value="1"/>
</dbReference>
<keyword evidence="4" id="KW-0255">Endonuclease</keyword>
<dbReference type="GO" id="GO:0004519">
    <property type="term" value="F:endonuclease activity"/>
    <property type="evidence" value="ECO:0007669"/>
    <property type="project" value="UniProtKB-KW"/>
</dbReference>
<feature type="domain" description="Integrase catalytic" evidence="8">
    <location>
        <begin position="458"/>
        <end position="621"/>
    </location>
</feature>
<keyword evidence="2" id="KW-0548">Nucleotidyltransferase</keyword>
<dbReference type="Proteomes" id="UP000760860">
    <property type="component" value="Unassembled WGS sequence"/>
</dbReference>
<comment type="caution">
    <text evidence="9">The sequence shown here is derived from an EMBL/GenBank/DDBJ whole genome shotgun (WGS) entry which is preliminary data.</text>
</comment>
<dbReference type="InterPro" id="IPR041373">
    <property type="entry name" value="RT_RNaseH"/>
</dbReference>
<evidence type="ECO:0000313" key="9">
    <source>
        <dbReference type="EMBL" id="KAG3203345.1"/>
    </source>
</evidence>
<dbReference type="InterPro" id="IPR050951">
    <property type="entry name" value="Retrovirus_Pol_polyprotein"/>
</dbReference>
<dbReference type="GO" id="GO:0003676">
    <property type="term" value="F:nucleic acid binding"/>
    <property type="evidence" value="ECO:0007669"/>
    <property type="project" value="InterPro"/>
</dbReference>
<organism evidence="9 10">
    <name type="scientific">Phytophthora cactorum</name>
    <dbReference type="NCBI Taxonomy" id="29920"/>
    <lineage>
        <taxon>Eukaryota</taxon>
        <taxon>Sar</taxon>
        <taxon>Stramenopiles</taxon>
        <taxon>Oomycota</taxon>
        <taxon>Peronosporomycetes</taxon>
        <taxon>Peronosporales</taxon>
        <taxon>Peronosporaceae</taxon>
        <taxon>Phytophthora</taxon>
    </lineage>
</organism>
<dbReference type="GO" id="GO:0015074">
    <property type="term" value="P:DNA integration"/>
    <property type="evidence" value="ECO:0007669"/>
    <property type="project" value="InterPro"/>
</dbReference>
<accession>A0A8T1H1L1</accession>
<keyword evidence="1" id="KW-0808">Transferase</keyword>
<evidence type="ECO:0000256" key="5">
    <source>
        <dbReference type="ARBA" id="ARBA00022801"/>
    </source>
</evidence>
<evidence type="ECO:0000256" key="6">
    <source>
        <dbReference type="ARBA" id="ARBA00022918"/>
    </source>
</evidence>
<evidence type="ECO:0000313" key="10">
    <source>
        <dbReference type="Proteomes" id="UP000760860"/>
    </source>
</evidence>
<dbReference type="PROSITE" id="PS50994">
    <property type="entry name" value="INTEGRASE"/>
    <property type="match status" value="1"/>
</dbReference>
<dbReference type="GO" id="GO:0016787">
    <property type="term" value="F:hydrolase activity"/>
    <property type="evidence" value="ECO:0007669"/>
    <property type="project" value="UniProtKB-KW"/>
</dbReference>
<dbReference type="Gene3D" id="3.30.420.10">
    <property type="entry name" value="Ribonuclease H-like superfamily/Ribonuclease H"/>
    <property type="match status" value="1"/>
</dbReference>
<dbReference type="InterPro" id="IPR001584">
    <property type="entry name" value="Integrase_cat-core"/>
</dbReference>
<protein>
    <recommendedName>
        <fullName evidence="11">Integrase catalytic domain-containing protein</fullName>
    </recommendedName>
</protein>
<dbReference type="SUPFAM" id="SSF53098">
    <property type="entry name" value="Ribonuclease H-like"/>
    <property type="match status" value="1"/>
</dbReference>
<dbReference type="InterPro" id="IPR043502">
    <property type="entry name" value="DNA/RNA_pol_sf"/>
</dbReference>
<dbReference type="InterPro" id="IPR043128">
    <property type="entry name" value="Rev_trsase/Diguanyl_cyclase"/>
</dbReference>
<keyword evidence="3" id="KW-0540">Nuclease</keyword>
<dbReference type="VEuPathDB" id="FungiDB:PC110_g21731"/>
<dbReference type="Pfam" id="PF00665">
    <property type="entry name" value="rve"/>
    <property type="match status" value="1"/>
</dbReference>
<dbReference type="SUPFAM" id="SSF56672">
    <property type="entry name" value="DNA/RNA polymerases"/>
    <property type="match status" value="1"/>
</dbReference>
<dbReference type="VEuPathDB" id="FungiDB:PC110_g23270"/>
<evidence type="ECO:0000256" key="4">
    <source>
        <dbReference type="ARBA" id="ARBA00022759"/>
    </source>
</evidence>
<evidence type="ECO:0000256" key="3">
    <source>
        <dbReference type="ARBA" id="ARBA00022722"/>
    </source>
</evidence>
<dbReference type="FunFam" id="1.10.340.70:FF:000001">
    <property type="entry name" value="Retrovirus-related Pol polyprotein from transposon gypsy-like Protein"/>
    <property type="match status" value="1"/>
</dbReference>
<dbReference type="PANTHER" id="PTHR37984:SF5">
    <property type="entry name" value="PROTEIN NYNRIN-LIKE"/>
    <property type="match status" value="1"/>
</dbReference>
<dbReference type="InterPro" id="IPR012337">
    <property type="entry name" value="RNaseH-like_sf"/>
</dbReference>
<sequence>MLWEWLVMPQGLSNAPETFNRLVTQLFRPHRAYAHTYFDDIFVHSRAEHGKSDVENHVEHLRAVLECMRTNKLYANLDKCVFGAGEIPFLGCFIGKRGLRADPAKVKAIVEWPVPKNQKDLRKWLGLANYLHKYSANYAEIARPLSNLLKKDAPWCWEVGHDEAFQAVKESLLRAPILALLDPDRPFSVVCDASDFAIGCALLQADADGRERVIAFESRQLKAAEKNYPVHDKELLAMKYALVKFRVHLLGSKPFVIYTDHASLRTATQSPHLSQRMARWLSFFAEYNFEVKYKPGRLNVVADALSRRPDYELAHVTLLTSSVPDLIRAAYAHDDMCVALLRALGGEELKNSNKELSRRLRASLHRHTLDGGLLYYSTDPEDSPRVVVPHDEDLKYRILYEVHDTPVGGHLGREKTYGSVSTMYWWPKLYKWVGTCVRTCETCQRTKSSPHAAAPLVSLPVPTGCWQSISMDFVFGLPKDKAGNTGVVVFVDRLSKMAHLAAVPDTIDGEGTALLFLDRVFRQHGLPEAIVSDRDPRFTAKFWKSLFQVLGTRLDMSTADHPQTDRQTERVNRVVEDILRSVCAEAPRRWSEILPLIEFALNNAVHASTGFTPFYLNGLANPRVPLTPPHRGSGLSGVGIADRLADISPIAVRKSITLSF</sequence>
<dbReference type="EMBL" id="RCMV01002323">
    <property type="protein sequence ID" value="KAG3203345.1"/>
    <property type="molecule type" value="Genomic_DNA"/>
</dbReference>
<dbReference type="Pfam" id="PF17917">
    <property type="entry name" value="RT_RNaseH"/>
    <property type="match status" value="1"/>
</dbReference>
<dbReference type="InterPro" id="IPR000477">
    <property type="entry name" value="RT_dom"/>
</dbReference>
<dbReference type="FunFam" id="3.30.70.270:FF:000026">
    <property type="entry name" value="Transposon Ty3-G Gag-Pol polyprotein"/>
    <property type="match status" value="1"/>
</dbReference>
<dbReference type="PANTHER" id="PTHR37984">
    <property type="entry name" value="PROTEIN CBG26694"/>
    <property type="match status" value="1"/>
</dbReference>
<evidence type="ECO:0000259" key="8">
    <source>
        <dbReference type="PROSITE" id="PS50994"/>
    </source>
</evidence>
<keyword evidence="5" id="KW-0378">Hydrolase</keyword>
<evidence type="ECO:0008006" key="11">
    <source>
        <dbReference type="Google" id="ProtNLM"/>
    </source>
</evidence>
<evidence type="ECO:0000256" key="1">
    <source>
        <dbReference type="ARBA" id="ARBA00022679"/>
    </source>
</evidence>
<dbReference type="Pfam" id="PF00078">
    <property type="entry name" value="RVT_1"/>
    <property type="match status" value="1"/>
</dbReference>
<gene>
    <name evidence="9" type="ORF">PC129_g22916</name>
</gene>
<dbReference type="InterPro" id="IPR041588">
    <property type="entry name" value="Integrase_H2C2"/>
</dbReference>
<dbReference type="PROSITE" id="PS50878">
    <property type="entry name" value="RT_POL"/>
    <property type="match status" value="1"/>
</dbReference>